<dbReference type="PROSITE" id="PS51656">
    <property type="entry name" value="4FE4S"/>
    <property type="match status" value="1"/>
</dbReference>
<evidence type="ECO:0000313" key="8">
    <source>
        <dbReference type="Proteomes" id="UP000617951"/>
    </source>
</evidence>
<dbReference type="Pfam" id="PF13237">
    <property type="entry name" value="Fer4_10"/>
    <property type="match status" value="1"/>
</dbReference>
<evidence type="ECO:0000256" key="1">
    <source>
        <dbReference type="ARBA" id="ARBA00022485"/>
    </source>
</evidence>
<dbReference type="Pfam" id="PF04060">
    <property type="entry name" value="FeS"/>
    <property type="match status" value="1"/>
</dbReference>
<accession>A0A926DF47</accession>
<dbReference type="InterPro" id="IPR017896">
    <property type="entry name" value="4Fe4S_Fe-S-bd"/>
</dbReference>
<dbReference type="Pfam" id="PF02906">
    <property type="entry name" value="Fe_hyd_lg_C"/>
    <property type="match status" value="1"/>
</dbReference>
<dbReference type="PANTHER" id="PTHR43560">
    <property type="entry name" value="ION-TRANSLOCATING OXIDOREDUCTASE COMPLEX SUBUNIT B"/>
    <property type="match status" value="1"/>
</dbReference>
<evidence type="ECO:0000256" key="2">
    <source>
        <dbReference type="ARBA" id="ARBA00022723"/>
    </source>
</evidence>
<dbReference type="SUPFAM" id="SSF53920">
    <property type="entry name" value="Fe-only hydrogenase"/>
    <property type="match status" value="1"/>
</dbReference>
<feature type="domain" description="4Fe-4S" evidence="6">
    <location>
        <begin position="367"/>
        <end position="426"/>
    </location>
</feature>
<name>A0A926DF47_9FIRM</name>
<keyword evidence="3" id="KW-0408">Iron</keyword>
<reference evidence="7" key="1">
    <citation type="submission" date="2020-08" db="EMBL/GenBank/DDBJ databases">
        <title>Genome public.</title>
        <authorList>
            <person name="Liu C."/>
            <person name="Sun Q."/>
        </authorList>
    </citation>
    <scope>NUCLEOTIDE SEQUENCE</scope>
    <source>
        <strain evidence="7">NSJ-63</strain>
    </source>
</reference>
<dbReference type="Proteomes" id="UP000617951">
    <property type="component" value="Unassembled WGS sequence"/>
</dbReference>
<keyword evidence="4" id="KW-0411">Iron-sulfur</keyword>
<dbReference type="InterPro" id="IPR050395">
    <property type="entry name" value="4Fe4S_Ferredoxin_RnfB"/>
</dbReference>
<organism evidence="7 8">
    <name type="scientific">Guopingia tenuis</name>
    <dbReference type="NCBI Taxonomy" id="2763656"/>
    <lineage>
        <taxon>Bacteria</taxon>
        <taxon>Bacillati</taxon>
        <taxon>Bacillota</taxon>
        <taxon>Clostridia</taxon>
        <taxon>Christensenellales</taxon>
        <taxon>Christensenellaceae</taxon>
        <taxon>Guopingia</taxon>
    </lineage>
</organism>
<keyword evidence="8" id="KW-1185">Reference proteome</keyword>
<evidence type="ECO:0000259" key="5">
    <source>
        <dbReference type="PROSITE" id="PS51379"/>
    </source>
</evidence>
<dbReference type="GO" id="GO:0046872">
    <property type="term" value="F:metal ion binding"/>
    <property type="evidence" value="ECO:0007669"/>
    <property type="project" value="UniProtKB-KW"/>
</dbReference>
<dbReference type="PROSITE" id="PS00198">
    <property type="entry name" value="4FE4S_FER_1"/>
    <property type="match status" value="2"/>
</dbReference>
<evidence type="ECO:0000256" key="4">
    <source>
        <dbReference type="ARBA" id="ARBA00023014"/>
    </source>
</evidence>
<keyword evidence="1" id="KW-0004">4Fe-4S</keyword>
<gene>
    <name evidence="7" type="ORF">H8693_00960</name>
</gene>
<evidence type="ECO:0000313" key="7">
    <source>
        <dbReference type="EMBL" id="MBC8537503.1"/>
    </source>
</evidence>
<feature type="domain" description="4Fe-4S ferredoxin-type" evidence="5">
    <location>
        <begin position="36"/>
        <end position="65"/>
    </location>
</feature>
<proteinExistence type="predicted"/>
<evidence type="ECO:0000259" key="6">
    <source>
        <dbReference type="PROSITE" id="PS51656"/>
    </source>
</evidence>
<feature type="domain" description="4Fe-4S ferredoxin-type" evidence="5">
    <location>
        <begin position="6"/>
        <end position="35"/>
    </location>
</feature>
<dbReference type="InterPro" id="IPR007202">
    <property type="entry name" value="4Fe-4S_dom"/>
</dbReference>
<dbReference type="Gene3D" id="3.40.950.10">
    <property type="entry name" value="Fe-only Hydrogenase (Larger Subunit), Chain L, domain 3"/>
    <property type="match status" value="1"/>
</dbReference>
<dbReference type="EMBL" id="JACRSS010000001">
    <property type="protein sequence ID" value="MBC8537503.1"/>
    <property type="molecule type" value="Genomic_DNA"/>
</dbReference>
<keyword evidence="2" id="KW-0479">Metal-binding</keyword>
<dbReference type="GO" id="GO:0051539">
    <property type="term" value="F:4 iron, 4 sulfur cluster binding"/>
    <property type="evidence" value="ECO:0007669"/>
    <property type="project" value="UniProtKB-KW"/>
</dbReference>
<dbReference type="InterPro" id="IPR017900">
    <property type="entry name" value="4Fe4S_Fe_S_CS"/>
</dbReference>
<dbReference type="Gene3D" id="3.30.70.20">
    <property type="match status" value="1"/>
</dbReference>
<dbReference type="PANTHER" id="PTHR43560:SF1">
    <property type="entry name" value="ION-TRANSLOCATING OXIDOREDUCTASE COMPLEX SUBUNIT B"/>
    <property type="match status" value="1"/>
</dbReference>
<dbReference type="InterPro" id="IPR004108">
    <property type="entry name" value="Fe_hydrogenase_lsu_C"/>
</dbReference>
<dbReference type="SUPFAM" id="SSF54862">
    <property type="entry name" value="4Fe-4S ferredoxins"/>
    <property type="match status" value="1"/>
</dbReference>
<dbReference type="AlphaFoldDB" id="A0A926DF47"/>
<protein>
    <submittedName>
        <fullName evidence="7">4Fe-4S binding protein</fullName>
    </submittedName>
</protein>
<sequence>MEGYFHSVRLDREKCRGCTNCIKRCPTDAIRVQKGKAKIMDMRCIDCGECIRVCPYHAKVAYTDNLANINTYKYKIALPAPALYGQLKKLSSPEQVYSALRLLGFDEVFDVAKGAEVVSAAVREKLKTTDKHPLISSACPAIMRLIRVRFPELIDNIVDVESPMEVAAAMAKREFSRKNGVSEEEIGAFFITPCPAKVTSIRSPLTRKRSRVDGAISIIEIYGLLTSQLKHGAKLEREDEEISADGLGWANSGGECEAVGKTIKMLAVDGVHNVIRALEEIENNKLSDLDFFEGLACTGGCVGGPLVFENGFVAKSRITTLCASLEKRTIPEAKVEKAMEEGITQSTQKVTPLEVLKLDDDFMKAMRMMEQIEEITARLPGLDCGSCGSPSCRALAEDIVRGSAVELDCIFLLKEKVRHLADEMEGLLKKL</sequence>
<evidence type="ECO:0000256" key="3">
    <source>
        <dbReference type="ARBA" id="ARBA00023004"/>
    </source>
</evidence>
<dbReference type="PROSITE" id="PS51379">
    <property type="entry name" value="4FE4S_FER_2"/>
    <property type="match status" value="2"/>
</dbReference>
<comment type="caution">
    <text evidence="7">The sequence shown here is derived from an EMBL/GenBank/DDBJ whole genome shotgun (WGS) entry which is preliminary data.</text>
</comment>
<dbReference type="RefSeq" id="WP_249279408.1">
    <property type="nucleotide sequence ID" value="NZ_JACRSS010000001.1"/>
</dbReference>
<dbReference type="Gene3D" id="1.10.15.40">
    <property type="entry name" value="Electron transport complex subunit B, putative Fe-S cluster"/>
    <property type="match status" value="1"/>
</dbReference>
<dbReference type="InterPro" id="IPR009016">
    <property type="entry name" value="Fe_hydrogenase"/>
</dbReference>